<organism evidence="7 8">
    <name type="scientific">Sphaeroforma arctica JP610</name>
    <dbReference type="NCBI Taxonomy" id="667725"/>
    <lineage>
        <taxon>Eukaryota</taxon>
        <taxon>Ichthyosporea</taxon>
        <taxon>Ichthyophonida</taxon>
        <taxon>Sphaeroforma</taxon>
    </lineage>
</organism>
<accession>A0A0L0G0S2</accession>
<dbReference type="RefSeq" id="XP_014156351.1">
    <property type="nucleotide sequence ID" value="XM_014300876.1"/>
</dbReference>
<reference evidence="7 8" key="1">
    <citation type="submission" date="2011-02" db="EMBL/GenBank/DDBJ databases">
        <title>The Genome Sequence of Sphaeroforma arctica JP610.</title>
        <authorList>
            <consortium name="The Broad Institute Genome Sequencing Platform"/>
            <person name="Russ C."/>
            <person name="Cuomo C."/>
            <person name="Young S.K."/>
            <person name="Zeng Q."/>
            <person name="Gargeya S."/>
            <person name="Alvarado L."/>
            <person name="Berlin A."/>
            <person name="Chapman S.B."/>
            <person name="Chen Z."/>
            <person name="Freedman E."/>
            <person name="Gellesch M."/>
            <person name="Goldberg J."/>
            <person name="Griggs A."/>
            <person name="Gujja S."/>
            <person name="Heilman E."/>
            <person name="Heiman D."/>
            <person name="Howarth C."/>
            <person name="Mehta T."/>
            <person name="Neiman D."/>
            <person name="Pearson M."/>
            <person name="Roberts A."/>
            <person name="Saif S."/>
            <person name="Shea T."/>
            <person name="Shenoy N."/>
            <person name="Sisk P."/>
            <person name="Stolte C."/>
            <person name="Sykes S."/>
            <person name="White J."/>
            <person name="Yandava C."/>
            <person name="Burger G."/>
            <person name="Gray M.W."/>
            <person name="Holland P.W.H."/>
            <person name="King N."/>
            <person name="Lang F.B.F."/>
            <person name="Roger A.J."/>
            <person name="Ruiz-Trillo I."/>
            <person name="Haas B."/>
            <person name="Nusbaum C."/>
            <person name="Birren B."/>
        </authorList>
    </citation>
    <scope>NUCLEOTIDE SEQUENCE [LARGE SCALE GENOMIC DNA]</scope>
    <source>
        <strain evidence="7 8">JP610</strain>
    </source>
</reference>
<dbReference type="Proteomes" id="UP000054560">
    <property type="component" value="Unassembled WGS sequence"/>
</dbReference>
<dbReference type="SUPFAM" id="SSF144232">
    <property type="entry name" value="HIT/MYND zinc finger-like"/>
    <property type="match status" value="1"/>
</dbReference>
<feature type="compositionally biased region" description="Polar residues" evidence="5">
    <location>
        <begin position="882"/>
        <end position="912"/>
    </location>
</feature>
<feature type="compositionally biased region" description="Basic and acidic residues" evidence="5">
    <location>
        <begin position="742"/>
        <end position="751"/>
    </location>
</feature>
<dbReference type="AlphaFoldDB" id="A0A0L0G0S2"/>
<feature type="compositionally biased region" description="Polar residues" evidence="5">
    <location>
        <begin position="195"/>
        <end position="206"/>
    </location>
</feature>
<evidence type="ECO:0000313" key="8">
    <source>
        <dbReference type="Proteomes" id="UP000054560"/>
    </source>
</evidence>
<dbReference type="InterPro" id="IPR013087">
    <property type="entry name" value="Znf_C2H2_type"/>
</dbReference>
<dbReference type="GO" id="GO:0008270">
    <property type="term" value="F:zinc ion binding"/>
    <property type="evidence" value="ECO:0007669"/>
    <property type="project" value="UniProtKB-KW"/>
</dbReference>
<feature type="compositionally biased region" description="Polar residues" evidence="5">
    <location>
        <begin position="825"/>
        <end position="838"/>
    </location>
</feature>
<keyword evidence="1" id="KW-0479">Metal-binding</keyword>
<feature type="region of interest" description="Disordered" evidence="5">
    <location>
        <begin position="184"/>
        <end position="249"/>
    </location>
</feature>
<dbReference type="SMART" id="SM00355">
    <property type="entry name" value="ZnF_C2H2"/>
    <property type="match status" value="3"/>
</dbReference>
<dbReference type="PROSITE" id="PS00028">
    <property type="entry name" value="ZINC_FINGER_C2H2_1"/>
    <property type="match status" value="3"/>
</dbReference>
<feature type="domain" description="MYND-type" evidence="6">
    <location>
        <begin position="276"/>
        <end position="312"/>
    </location>
</feature>
<keyword evidence="2 4" id="KW-0863">Zinc-finger</keyword>
<feature type="compositionally biased region" description="Polar residues" evidence="5">
    <location>
        <begin position="49"/>
        <end position="59"/>
    </location>
</feature>
<evidence type="ECO:0000256" key="2">
    <source>
        <dbReference type="ARBA" id="ARBA00022771"/>
    </source>
</evidence>
<keyword evidence="8" id="KW-1185">Reference proteome</keyword>
<dbReference type="Gene3D" id="3.30.160.60">
    <property type="entry name" value="Classic Zinc Finger"/>
    <property type="match status" value="1"/>
</dbReference>
<feature type="region of interest" description="Disordered" evidence="5">
    <location>
        <begin position="49"/>
        <end position="71"/>
    </location>
</feature>
<sequence length="1072" mass="116050">MFERFSRTDWYDWGHEDACLFQSDDEEEIDDVGGNPQSAQPNTACEVTASAPLTHTQANEPKPTDTRPNEPQSIGTICEPTHTFGDSINTSTAPRNTSIQLAHDAGDQVGMPGQSEVELSGVDQSLAPLGSHSGRVLQTSIAQSNQSEPYPIHPLKLHHQSTQKPIQVNPQPVETKPLPLEVKPQAREEEPRLSASVQLPSLTDDSSIPDHPSTPDNSSTPDNFYISRPNAVSKKNGSNGSASGSVGGGAVSTCDITAAQRAQPKDTAIDLKLVKCDVCGRDSFWLCKCKGRRFCGRACQLKDWRAGHRAVCANRTKDSTTKISSNHPCHGCMAHRKVNDDNGTRAKDVVHSSKQKSAHDGTNGIQREEIHFGESASTGDRKITAVDTSLRLNHYPAQTSTVGAQSAAWMGNPGVEFPRQLKEEHLKALRVSCPVWGCRTSFKNTRNLGTHKAKFHPKRVADTLRNTINTDNKTDVPTGDATTIPNTINTEHSTVHTTNNTVDTEGNTFETVSEMPEPLAYRCDVGPTGNKTLLQCAKVKNPKNSQGYETMTSGPLLSSAVPMKALTGKPHEHNNEHCPNTGSSQPPNGVKSALASVPERTNFYRENSSNEAAVTKIHRSSIETVSVDTATTNTDMTASGVPKQVGPKAHCGLSFKCVVADCCAILADANRYRQHMRDSHWEEYRRRTPYACQEKGCDSRYTNEDKYKQHKISHAKLKLKREVTGQQTPGLTKTDDQVAARRAAEKRKDTTGPKAVTQESYSASVGAPMDRTPSEFTIVPSAVSHRASGPDNIPQRNGHASLALPSTRGAAVLKLEALQSHRIQEPTTQQGKSAIPQTQRKETIPTPSGSNARQSQSNRIAEPTRHQGKSAIPQTQRKETIPTPSGSNARQSQSNGIAEPTTQQGQSAIPQTQRKEIIPTPSGPIPPPSLSKCAALYPQNVPVPSKMPVAVSLPACLSQTVRNGPISMSTNAAERIGLSVVKSARHLGANSETRPQLLTKSMATAEVICISSDDNDVMAQSARPVPITQAPSSGERKRARTDKYSLANQDSDDNDICNTTMKSYYASRSHIG</sequence>
<evidence type="ECO:0000256" key="5">
    <source>
        <dbReference type="SAM" id="MobiDB-lite"/>
    </source>
</evidence>
<feature type="region of interest" description="Disordered" evidence="5">
    <location>
        <begin position="24"/>
        <end position="43"/>
    </location>
</feature>
<feature type="region of interest" description="Disordered" evidence="5">
    <location>
        <begin position="742"/>
        <end position="772"/>
    </location>
</feature>
<keyword evidence="3" id="KW-0862">Zinc</keyword>
<dbReference type="InterPro" id="IPR002893">
    <property type="entry name" value="Znf_MYND"/>
</dbReference>
<dbReference type="PROSITE" id="PS01360">
    <property type="entry name" value="ZF_MYND_1"/>
    <property type="match status" value="1"/>
</dbReference>
<protein>
    <recommendedName>
        <fullName evidence="6">MYND-type domain-containing protein</fullName>
    </recommendedName>
</protein>
<evidence type="ECO:0000256" key="4">
    <source>
        <dbReference type="PROSITE-ProRule" id="PRU00134"/>
    </source>
</evidence>
<feature type="compositionally biased region" description="Low complexity" evidence="5">
    <location>
        <begin position="233"/>
        <end position="244"/>
    </location>
</feature>
<gene>
    <name evidence="7" type="ORF">SARC_05264</name>
</gene>
<evidence type="ECO:0000256" key="1">
    <source>
        <dbReference type="ARBA" id="ARBA00022723"/>
    </source>
</evidence>
<evidence type="ECO:0000259" key="6">
    <source>
        <dbReference type="PROSITE" id="PS50865"/>
    </source>
</evidence>
<dbReference type="EMBL" id="KQ241926">
    <property type="protein sequence ID" value="KNC82449.1"/>
    <property type="molecule type" value="Genomic_DNA"/>
</dbReference>
<evidence type="ECO:0000313" key="7">
    <source>
        <dbReference type="EMBL" id="KNC82449.1"/>
    </source>
</evidence>
<feature type="compositionally biased region" description="Polar residues" evidence="5">
    <location>
        <begin position="577"/>
        <end position="587"/>
    </location>
</feature>
<dbReference type="PROSITE" id="PS50865">
    <property type="entry name" value="ZF_MYND_2"/>
    <property type="match status" value="1"/>
</dbReference>
<dbReference type="OrthoDB" id="432970at2759"/>
<feature type="region of interest" description="Disordered" evidence="5">
    <location>
        <begin position="821"/>
        <end position="930"/>
    </location>
</feature>
<dbReference type="Pfam" id="PF01753">
    <property type="entry name" value="zf-MYND"/>
    <property type="match status" value="1"/>
</dbReference>
<dbReference type="GeneID" id="25905768"/>
<feature type="compositionally biased region" description="Polar residues" evidence="5">
    <location>
        <begin position="845"/>
        <end position="859"/>
    </location>
</feature>
<evidence type="ECO:0000256" key="3">
    <source>
        <dbReference type="ARBA" id="ARBA00022833"/>
    </source>
</evidence>
<name>A0A0L0G0S2_9EUKA</name>
<feature type="region of interest" description="Disordered" evidence="5">
    <location>
        <begin position="1022"/>
        <end position="1053"/>
    </location>
</feature>
<dbReference type="Gene3D" id="6.10.140.2220">
    <property type="match status" value="1"/>
</dbReference>
<feature type="region of interest" description="Disordered" evidence="5">
    <location>
        <begin position="571"/>
        <end position="592"/>
    </location>
</feature>
<proteinExistence type="predicted"/>